<gene>
    <name evidence="2" type="ORF">NCTC12151_00657</name>
</gene>
<dbReference type="KEGG" id="lri:NCTC12151_00657"/>
<protein>
    <submittedName>
        <fullName evidence="2">Uncharacterized protein</fullName>
    </submittedName>
</protein>
<dbReference type="AlphaFoldDB" id="A0A2X4UAP5"/>
<organism evidence="2 3">
    <name type="scientific">Leminorella richardii</name>
    <dbReference type="NCBI Taxonomy" id="158841"/>
    <lineage>
        <taxon>Bacteria</taxon>
        <taxon>Pseudomonadati</taxon>
        <taxon>Pseudomonadota</taxon>
        <taxon>Gammaproteobacteria</taxon>
        <taxon>Enterobacterales</taxon>
        <taxon>Budviciaceae</taxon>
        <taxon>Leminorella</taxon>
    </lineage>
</organism>
<dbReference type="RefSeq" id="WP_111739277.1">
    <property type="nucleotide sequence ID" value="NZ_LR698987.1"/>
</dbReference>
<dbReference type="EMBL" id="LS483470">
    <property type="protein sequence ID" value="SQI36243.1"/>
    <property type="molecule type" value="Genomic_DNA"/>
</dbReference>
<reference evidence="2 3" key="1">
    <citation type="submission" date="2018-06" db="EMBL/GenBank/DDBJ databases">
        <authorList>
            <consortium name="Pathogen Informatics"/>
            <person name="Doyle S."/>
        </authorList>
    </citation>
    <scope>NUCLEOTIDE SEQUENCE [LARGE SCALE GENOMIC DNA]</scope>
    <source>
        <strain evidence="2 3">NCTC12151</strain>
    </source>
</reference>
<dbReference type="Proteomes" id="UP000249005">
    <property type="component" value="Chromosome 1"/>
</dbReference>
<evidence type="ECO:0000256" key="1">
    <source>
        <dbReference type="SAM" id="MobiDB-lite"/>
    </source>
</evidence>
<proteinExistence type="predicted"/>
<dbReference type="OrthoDB" id="6631439at2"/>
<sequence length="211" mass="22844">MGKEKQNGDWENAPSQEMPPYGPYGYPYYPPYPPYPPQPMMQQPGWPPCPSMWHPMYGRPPAGYDMPPQPQFQQPGVPPQGFDWSGQAQGMVEGLMGDQAGLFKRIISTVGVDDKEFWKGAMIGAAAALILGNESVRNTLLQTFANAGDLLKTGGEKVKEAAGSAAGSVKENAKAGSEIFRDTVSAGKEGFQESVARHRHAGEEKGAEDEQ</sequence>
<keyword evidence="3" id="KW-1185">Reference proteome</keyword>
<accession>A0A2X4UAP5</accession>
<evidence type="ECO:0000313" key="3">
    <source>
        <dbReference type="Proteomes" id="UP000249005"/>
    </source>
</evidence>
<name>A0A2X4UAP5_9GAMM</name>
<evidence type="ECO:0000313" key="2">
    <source>
        <dbReference type="EMBL" id="SQI36243.1"/>
    </source>
</evidence>
<feature type="region of interest" description="Disordered" evidence="1">
    <location>
        <begin position="190"/>
        <end position="211"/>
    </location>
</feature>